<accession>A0ABS2N560</accession>
<reference evidence="3 4" key="1">
    <citation type="submission" date="2021-01" db="EMBL/GenBank/DDBJ databases">
        <title>Genomic Encyclopedia of Type Strains, Phase IV (KMG-IV): sequencing the most valuable type-strain genomes for metagenomic binning, comparative biology and taxonomic classification.</title>
        <authorList>
            <person name="Goeker M."/>
        </authorList>
    </citation>
    <scope>NUCLEOTIDE SEQUENCE [LARGE SCALE GENOMIC DNA]</scope>
    <source>
        <strain evidence="3 4">DSM 23711</strain>
    </source>
</reference>
<dbReference type="InterPro" id="IPR004017">
    <property type="entry name" value="Cys_rich_dom"/>
</dbReference>
<keyword evidence="4" id="KW-1185">Reference proteome</keyword>
<dbReference type="EMBL" id="JAFBDR010000029">
    <property type="protein sequence ID" value="MBM7573243.1"/>
    <property type="molecule type" value="Genomic_DNA"/>
</dbReference>
<gene>
    <name evidence="1" type="primary">lutA</name>
    <name evidence="3" type="ORF">JOC48_003795</name>
</gene>
<dbReference type="InterPro" id="IPR022822">
    <property type="entry name" value="LutA"/>
</dbReference>
<proteinExistence type="inferred from homology"/>
<evidence type="ECO:0000313" key="3">
    <source>
        <dbReference type="EMBL" id="MBM7573243.1"/>
    </source>
</evidence>
<comment type="function">
    <text evidence="1">Is involved in L-lactate degradation and allows cells to grow with lactate as the sole carbon source.</text>
</comment>
<feature type="domain" description="Cysteine-rich" evidence="2">
    <location>
        <begin position="132"/>
        <end position="215"/>
    </location>
</feature>
<dbReference type="HAMAP" id="MF_02105">
    <property type="entry name" value="LutA"/>
    <property type="match status" value="1"/>
</dbReference>
<dbReference type="Pfam" id="PF02754">
    <property type="entry name" value="CCG"/>
    <property type="match status" value="2"/>
</dbReference>
<feature type="domain" description="Cysteine-rich" evidence="2">
    <location>
        <begin position="3"/>
        <end position="83"/>
    </location>
</feature>
<comment type="similarity">
    <text evidence="1">Belongs to the LutA/YkgE family.</text>
</comment>
<sequence>MKVSLFITCLGDVFYVNAGKATVELLERFGCEVDFPETQTCCGQPAYNSGYHKKTKAAAKNMIHTFAHSEYVVSPSGSCAYMFHEYESLFEGEPVWQEKAKKLKEKTYELTQFLTEVLKVDNTGSEFHAKATYHTSCHMTRLLGVKEAPLKLLSNVKGLEMVELPNRESCCGFGGTFSVKMPTISEQMVDEKVEHIEETETEVLIGADGGCLMNIGGRINRKNKPIKVMHIAEILNSRGEV</sequence>
<organism evidence="3 4">
    <name type="scientific">Aquibacillus albus</name>
    <dbReference type="NCBI Taxonomy" id="1168171"/>
    <lineage>
        <taxon>Bacteria</taxon>
        <taxon>Bacillati</taxon>
        <taxon>Bacillota</taxon>
        <taxon>Bacilli</taxon>
        <taxon>Bacillales</taxon>
        <taxon>Bacillaceae</taxon>
        <taxon>Aquibacillus</taxon>
    </lineage>
</organism>
<dbReference type="Proteomes" id="UP001296943">
    <property type="component" value="Unassembled WGS sequence"/>
</dbReference>
<evidence type="ECO:0000259" key="2">
    <source>
        <dbReference type="Pfam" id="PF02754"/>
    </source>
</evidence>
<evidence type="ECO:0000256" key="1">
    <source>
        <dbReference type="HAMAP-Rule" id="MF_02105"/>
    </source>
</evidence>
<dbReference type="PANTHER" id="PTHR30296">
    <property type="entry name" value="UNCHARACTERIZED PROTEIN YKGE"/>
    <property type="match status" value="1"/>
</dbReference>
<dbReference type="PANTHER" id="PTHR30296:SF0">
    <property type="entry name" value="LACTATE UTILIZATION PROTEIN A"/>
    <property type="match status" value="1"/>
</dbReference>
<dbReference type="RefSeq" id="WP_204501905.1">
    <property type="nucleotide sequence ID" value="NZ_JAFBDR010000029.1"/>
</dbReference>
<name>A0ABS2N560_9BACI</name>
<comment type="caution">
    <text evidence="3">The sequence shown here is derived from an EMBL/GenBank/DDBJ whole genome shotgun (WGS) entry which is preliminary data.</text>
</comment>
<evidence type="ECO:0000313" key="4">
    <source>
        <dbReference type="Proteomes" id="UP001296943"/>
    </source>
</evidence>
<protein>
    <recommendedName>
        <fullName evidence="1">Lactate utilization protein A</fullName>
    </recommendedName>
</protein>